<reference evidence="2" key="1">
    <citation type="journal article" date="2022" name="Mol. Ecol. Resour.">
        <title>The genomes of chicory, endive, great burdock and yacon provide insights into Asteraceae palaeo-polyploidization history and plant inulin production.</title>
        <authorList>
            <person name="Fan W."/>
            <person name="Wang S."/>
            <person name="Wang H."/>
            <person name="Wang A."/>
            <person name="Jiang F."/>
            <person name="Liu H."/>
            <person name="Zhao H."/>
            <person name="Xu D."/>
            <person name="Zhang Y."/>
        </authorList>
    </citation>
    <scope>NUCLEOTIDE SEQUENCE [LARGE SCALE GENOMIC DNA]</scope>
    <source>
        <strain evidence="2">cv. Yunnan</strain>
    </source>
</reference>
<reference evidence="1 2" key="2">
    <citation type="journal article" date="2022" name="Mol. Ecol. Resour.">
        <title>The genomes of chicory, endive, great burdock and yacon provide insights into Asteraceae paleo-polyploidization history and plant inulin production.</title>
        <authorList>
            <person name="Fan W."/>
            <person name="Wang S."/>
            <person name="Wang H."/>
            <person name="Wang A."/>
            <person name="Jiang F."/>
            <person name="Liu H."/>
            <person name="Zhao H."/>
            <person name="Xu D."/>
            <person name="Zhang Y."/>
        </authorList>
    </citation>
    <scope>NUCLEOTIDE SEQUENCE [LARGE SCALE GENOMIC DNA]</scope>
    <source>
        <strain evidence="2">cv. Yunnan</strain>
        <tissue evidence="1">Leaves</tissue>
    </source>
</reference>
<sequence length="261" mass="28418">MIQRPLTSGNNGRGDEQNQPNSQFQTTNKKSRNPEVNKNRQKSTSFGQRSTSSNLLVNRGTTNIFYKTRLCQKFANGKCTNGDKCTFAQGPKDLREPPLNWQELVKDNRGGSWNDDEKIIQRMRICRKFYNGEKCPYGEKCTFLHQSPDKFKVQPVIDSGKTGESSVVKVATVVDQSQSQTMAGQDSVKTGGLAELQTSAGANSSVAANAVPGPITTEPLASGSATAVPAAPPRIGRGFLKLANKKLVGIYADWISDAEDD</sequence>
<protein>
    <submittedName>
        <fullName evidence="1">Uncharacterized protein</fullName>
    </submittedName>
</protein>
<gene>
    <name evidence="1" type="ORF">L1987_20873</name>
</gene>
<evidence type="ECO:0000313" key="1">
    <source>
        <dbReference type="EMBL" id="KAI3811156.1"/>
    </source>
</evidence>
<evidence type="ECO:0000313" key="2">
    <source>
        <dbReference type="Proteomes" id="UP001056120"/>
    </source>
</evidence>
<name>A0ACB9IUP9_9ASTR</name>
<organism evidence="1 2">
    <name type="scientific">Smallanthus sonchifolius</name>
    <dbReference type="NCBI Taxonomy" id="185202"/>
    <lineage>
        <taxon>Eukaryota</taxon>
        <taxon>Viridiplantae</taxon>
        <taxon>Streptophyta</taxon>
        <taxon>Embryophyta</taxon>
        <taxon>Tracheophyta</taxon>
        <taxon>Spermatophyta</taxon>
        <taxon>Magnoliopsida</taxon>
        <taxon>eudicotyledons</taxon>
        <taxon>Gunneridae</taxon>
        <taxon>Pentapetalae</taxon>
        <taxon>asterids</taxon>
        <taxon>campanulids</taxon>
        <taxon>Asterales</taxon>
        <taxon>Asteraceae</taxon>
        <taxon>Asteroideae</taxon>
        <taxon>Heliantheae alliance</taxon>
        <taxon>Millerieae</taxon>
        <taxon>Smallanthus</taxon>
    </lineage>
</organism>
<keyword evidence="2" id="KW-1185">Reference proteome</keyword>
<accession>A0ACB9IUP9</accession>
<dbReference type="Proteomes" id="UP001056120">
    <property type="component" value="Linkage Group LG07"/>
</dbReference>
<proteinExistence type="predicted"/>
<dbReference type="EMBL" id="CM042024">
    <property type="protein sequence ID" value="KAI3811156.1"/>
    <property type="molecule type" value="Genomic_DNA"/>
</dbReference>
<comment type="caution">
    <text evidence="1">The sequence shown here is derived from an EMBL/GenBank/DDBJ whole genome shotgun (WGS) entry which is preliminary data.</text>
</comment>